<reference evidence="7" key="1">
    <citation type="submission" date="2021-01" db="EMBL/GenBank/DDBJ databases">
        <authorList>
            <person name="Corre E."/>
            <person name="Pelletier E."/>
            <person name="Niang G."/>
            <person name="Scheremetjew M."/>
            <person name="Finn R."/>
            <person name="Kale V."/>
            <person name="Holt S."/>
            <person name="Cochrane G."/>
            <person name="Meng A."/>
            <person name="Brown T."/>
            <person name="Cohen L."/>
        </authorList>
    </citation>
    <scope>NUCLEOTIDE SEQUENCE</scope>
    <source>
        <strain evidence="7">NIES-381</strain>
    </source>
</reference>
<keyword evidence="5" id="KW-0812">Transmembrane</keyword>
<evidence type="ECO:0000256" key="1">
    <source>
        <dbReference type="ARBA" id="ARBA00013194"/>
    </source>
</evidence>
<dbReference type="SUPFAM" id="SSF50891">
    <property type="entry name" value="Cyclophilin-like"/>
    <property type="match status" value="1"/>
</dbReference>
<dbReference type="InterPro" id="IPR029000">
    <property type="entry name" value="Cyclophilin-like_dom_sf"/>
</dbReference>
<dbReference type="Gene3D" id="2.20.100.10">
    <property type="entry name" value="Thrombospondin type-1 (TSP1) repeat"/>
    <property type="match status" value="1"/>
</dbReference>
<dbReference type="InterPro" id="IPR044666">
    <property type="entry name" value="Cyclophilin_A-like"/>
</dbReference>
<sequence length="333" mass="36416">MAKKNTGPWSSRLPAILMVVMVVMVLLMWNFVASLKPNTVNRELPLEHHEPTVTHHMTAGDTRVDCVVSQWIDVTNCPTCGIGEKKQERQILVPGSVGGARCPDLTRRIPCDTTPCENTVAFVDAQEVTMLGAQDSILDGVGSLSASPKNPVATIHMQNSSHIVLELYPQHAPNTVNNFIYLANYGFWNGTVFHRVIPNFCIQGGWTPGTVPYTIKGEFIANGWNNTLRHSKGVVAMARNKNPNSAKDQFYIALGHQAPGLDKSYATFGKVIQGLNVADRVARQPRGPGDRPKVAQRITHIHVETFGHDYPLPDTLPPGKAVIPPRPGEGSRA</sequence>
<evidence type="ECO:0000259" key="6">
    <source>
        <dbReference type="PROSITE" id="PS50072"/>
    </source>
</evidence>
<keyword evidence="2" id="KW-0697">Rotamase</keyword>
<dbReference type="InterPro" id="IPR036383">
    <property type="entry name" value="TSP1_rpt_sf"/>
</dbReference>
<dbReference type="AlphaFoldDB" id="A0A7S1J882"/>
<keyword evidence="3" id="KW-0413">Isomerase</keyword>
<accession>A0A7S1J882</accession>
<dbReference type="PRINTS" id="PR00153">
    <property type="entry name" value="CSAPPISMRASE"/>
</dbReference>
<feature type="region of interest" description="Disordered" evidence="4">
    <location>
        <begin position="309"/>
        <end position="333"/>
    </location>
</feature>
<dbReference type="InterPro" id="IPR000884">
    <property type="entry name" value="TSP1_rpt"/>
</dbReference>
<evidence type="ECO:0000256" key="3">
    <source>
        <dbReference type="ARBA" id="ARBA00023235"/>
    </source>
</evidence>
<dbReference type="EC" id="5.2.1.8" evidence="1"/>
<dbReference type="EMBL" id="HBGA01126588">
    <property type="protein sequence ID" value="CAD9035658.1"/>
    <property type="molecule type" value="Transcribed_RNA"/>
</dbReference>
<dbReference type="PROSITE" id="PS50092">
    <property type="entry name" value="TSP1"/>
    <property type="match status" value="1"/>
</dbReference>
<feature type="domain" description="PPIase cyclophilin-type" evidence="6">
    <location>
        <begin position="158"/>
        <end position="303"/>
    </location>
</feature>
<protein>
    <recommendedName>
        <fullName evidence="1">peptidylprolyl isomerase</fullName>
        <ecNumber evidence="1">5.2.1.8</ecNumber>
    </recommendedName>
</protein>
<evidence type="ECO:0000256" key="5">
    <source>
        <dbReference type="SAM" id="Phobius"/>
    </source>
</evidence>
<dbReference type="Gene3D" id="2.40.100.10">
    <property type="entry name" value="Cyclophilin-like"/>
    <property type="match status" value="1"/>
</dbReference>
<dbReference type="SMART" id="SM00209">
    <property type="entry name" value="TSP1"/>
    <property type="match status" value="1"/>
</dbReference>
<evidence type="ECO:0000256" key="4">
    <source>
        <dbReference type="SAM" id="MobiDB-lite"/>
    </source>
</evidence>
<feature type="transmembrane region" description="Helical" evidence="5">
    <location>
        <begin position="12"/>
        <end position="32"/>
    </location>
</feature>
<dbReference type="SUPFAM" id="SSF82895">
    <property type="entry name" value="TSP-1 type 1 repeat"/>
    <property type="match status" value="1"/>
</dbReference>
<name>A0A7S1J882_9EUGL</name>
<proteinExistence type="predicted"/>
<keyword evidence="5" id="KW-1133">Transmembrane helix</keyword>
<dbReference type="PANTHER" id="PTHR45625:SF4">
    <property type="entry name" value="PEPTIDYLPROLYL ISOMERASE DOMAIN AND WD REPEAT-CONTAINING PROTEIN 1"/>
    <property type="match status" value="1"/>
</dbReference>
<dbReference type="GO" id="GO:0003755">
    <property type="term" value="F:peptidyl-prolyl cis-trans isomerase activity"/>
    <property type="evidence" value="ECO:0007669"/>
    <property type="project" value="UniProtKB-KW"/>
</dbReference>
<dbReference type="CDD" id="cd00317">
    <property type="entry name" value="cyclophilin"/>
    <property type="match status" value="1"/>
</dbReference>
<keyword evidence="5" id="KW-0472">Membrane</keyword>
<gene>
    <name evidence="7" type="ORF">EGYM00392_LOCUS46812</name>
</gene>
<dbReference type="InterPro" id="IPR002130">
    <property type="entry name" value="Cyclophilin-type_PPIase_dom"/>
</dbReference>
<dbReference type="Pfam" id="PF00160">
    <property type="entry name" value="Pro_isomerase"/>
    <property type="match status" value="1"/>
</dbReference>
<dbReference type="PROSITE" id="PS50072">
    <property type="entry name" value="CSA_PPIASE_2"/>
    <property type="match status" value="1"/>
</dbReference>
<dbReference type="PANTHER" id="PTHR45625">
    <property type="entry name" value="PEPTIDYL-PROLYL CIS-TRANS ISOMERASE-RELATED"/>
    <property type="match status" value="1"/>
</dbReference>
<evidence type="ECO:0000256" key="2">
    <source>
        <dbReference type="ARBA" id="ARBA00023110"/>
    </source>
</evidence>
<evidence type="ECO:0000313" key="7">
    <source>
        <dbReference type="EMBL" id="CAD9035658.1"/>
    </source>
</evidence>
<organism evidence="7">
    <name type="scientific">Eutreptiella gymnastica</name>
    <dbReference type="NCBI Taxonomy" id="73025"/>
    <lineage>
        <taxon>Eukaryota</taxon>
        <taxon>Discoba</taxon>
        <taxon>Euglenozoa</taxon>
        <taxon>Euglenida</taxon>
        <taxon>Spirocuta</taxon>
        <taxon>Euglenophyceae</taxon>
        <taxon>Eutreptiales</taxon>
        <taxon>Eutreptiaceae</taxon>
        <taxon>Eutreptiella</taxon>
    </lineage>
</organism>